<dbReference type="Gene3D" id="3.90.180.10">
    <property type="entry name" value="Medium-chain alcohol dehydrogenases, catalytic domain"/>
    <property type="match status" value="2"/>
</dbReference>
<protein>
    <recommendedName>
        <fullName evidence="3">Alcohol dehydrogenase-like C-terminal domain-containing protein</fullName>
    </recommendedName>
</protein>
<dbReference type="InterPro" id="IPR013149">
    <property type="entry name" value="ADH-like_C"/>
</dbReference>
<evidence type="ECO:0000313" key="4">
    <source>
        <dbReference type="EMBL" id="GAG08895.1"/>
    </source>
</evidence>
<feature type="domain" description="Alcohol dehydrogenase-like C-terminal" evidence="3">
    <location>
        <begin position="94"/>
        <end position="157"/>
    </location>
</feature>
<feature type="transmembrane region" description="Helical" evidence="2">
    <location>
        <begin position="58"/>
        <end position="79"/>
    </location>
</feature>
<accession>X0UT36</accession>
<reference evidence="4" key="1">
    <citation type="journal article" date="2014" name="Front. Microbiol.">
        <title>High frequency of phylogenetically diverse reductive dehalogenase-homologous genes in deep subseafloor sedimentary metagenomes.</title>
        <authorList>
            <person name="Kawai M."/>
            <person name="Futagami T."/>
            <person name="Toyoda A."/>
            <person name="Takaki Y."/>
            <person name="Nishi S."/>
            <person name="Hori S."/>
            <person name="Arai W."/>
            <person name="Tsubouchi T."/>
            <person name="Morono Y."/>
            <person name="Uchiyama I."/>
            <person name="Ito T."/>
            <person name="Fujiyama A."/>
            <person name="Inagaki F."/>
            <person name="Takami H."/>
        </authorList>
    </citation>
    <scope>NUCLEOTIDE SEQUENCE</scope>
    <source>
        <strain evidence="4">Expedition CK06-06</strain>
    </source>
</reference>
<evidence type="ECO:0000256" key="2">
    <source>
        <dbReference type="SAM" id="Phobius"/>
    </source>
</evidence>
<dbReference type="GO" id="GO:0016491">
    <property type="term" value="F:oxidoreductase activity"/>
    <property type="evidence" value="ECO:0007669"/>
    <property type="project" value="UniProtKB-KW"/>
</dbReference>
<name>X0UT36_9ZZZZ</name>
<dbReference type="EMBL" id="BARS01028471">
    <property type="protein sequence ID" value="GAG08895.1"/>
    <property type="molecule type" value="Genomic_DNA"/>
</dbReference>
<gene>
    <name evidence="4" type="ORF">S01H1_44628</name>
</gene>
<keyword evidence="2" id="KW-0472">Membrane</keyword>
<evidence type="ECO:0000256" key="1">
    <source>
        <dbReference type="ARBA" id="ARBA00023002"/>
    </source>
</evidence>
<keyword evidence="1" id="KW-0560">Oxidoreductase</keyword>
<dbReference type="AlphaFoldDB" id="X0UT36"/>
<sequence length="215" mass="22901">MIGNCHDTGGSWSPLFAAHKSRLFRVPASVSDENGVMVEPFAVALHAVMRNFPRDDGVVLVMGAGVIGIFVVAALRALGSTLNKPLLGKRVMVGGADLVFDCVGSGGSIDDALRFTRSGGRMVLVGAAALPTGIDWTPLWLNEIEVKGSYIYSTELYQGKRMRTFQVALALMTEGVVDLAPLITHKFKLEDYGRALASVPKKGRSGVIKAVLALD</sequence>
<dbReference type="PANTHER" id="PTHR43401">
    <property type="entry name" value="L-THREONINE 3-DEHYDROGENASE"/>
    <property type="match status" value="1"/>
</dbReference>
<evidence type="ECO:0000259" key="3">
    <source>
        <dbReference type="Pfam" id="PF00107"/>
    </source>
</evidence>
<dbReference type="InterPro" id="IPR036291">
    <property type="entry name" value="NAD(P)-bd_dom_sf"/>
</dbReference>
<dbReference type="Gene3D" id="3.40.50.720">
    <property type="entry name" value="NAD(P)-binding Rossmann-like Domain"/>
    <property type="match status" value="2"/>
</dbReference>
<comment type="caution">
    <text evidence="4">The sequence shown here is derived from an EMBL/GenBank/DDBJ whole genome shotgun (WGS) entry which is preliminary data.</text>
</comment>
<organism evidence="4">
    <name type="scientific">marine sediment metagenome</name>
    <dbReference type="NCBI Taxonomy" id="412755"/>
    <lineage>
        <taxon>unclassified sequences</taxon>
        <taxon>metagenomes</taxon>
        <taxon>ecological metagenomes</taxon>
    </lineage>
</organism>
<dbReference type="SUPFAM" id="SSF51735">
    <property type="entry name" value="NAD(P)-binding Rossmann-fold domains"/>
    <property type="match status" value="1"/>
</dbReference>
<proteinExistence type="predicted"/>
<dbReference type="Pfam" id="PF00107">
    <property type="entry name" value="ADH_zinc_N"/>
    <property type="match status" value="1"/>
</dbReference>
<keyword evidence="2" id="KW-1133">Transmembrane helix</keyword>
<dbReference type="PANTHER" id="PTHR43401:SF2">
    <property type="entry name" value="L-THREONINE 3-DEHYDROGENASE"/>
    <property type="match status" value="1"/>
</dbReference>
<dbReference type="InterPro" id="IPR050129">
    <property type="entry name" value="Zn_alcohol_dh"/>
</dbReference>
<keyword evidence="2" id="KW-0812">Transmembrane</keyword>